<keyword evidence="1" id="KW-1133">Transmembrane helix</keyword>
<keyword evidence="3" id="KW-1185">Reference proteome</keyword>
<evidence type="ECO:0000313" key="3">
    <source>
        <dbReference type="Proteomes" id="UP001331761"/>
    </source>
</evidence>
<feature type="non-terminal residue" evidence="2">
    <location>
        <position position="1"/>
    </location>
</feature>
<accession>A0AAN8FXL8</accession>
<dbReference type="Proteomes" id="UP001331761">
    <property type="component" value="Unassembled WGS sequence"/>
</dbReference>
<gene>
    <name evidence="2" type="ORF">GCK32_007400</name>
</gene>
<keyword evidence="1" id="KW-0812">Transmembrane</keyword>
<proteinExistence type="predicted"/>
<comment type="caution">
    <text evidence="2">The sequence shown here is derived from an EMBL/GenBank/DDBJ whole genome shotgun (WGS) entry which is preliminary data.</text>
</comment>
<feature type="transmembrane region" description="Helical" evidence="1">
    <location>
        <begin position="6"/>
        <end position="24"/>
    </location>
</feature>
<dbReference type="EMBL" id="WIXE01004742">
    <property type="protein sequence ID" value="KAK5982775.1"/>
    <property type="molecule type" value="Genomic_DNA"/>
</dbReference>
<sequence>QANLSITFMILFMAMYASLSAILGRELFHPYSNTTFVNESTMDEMVSSTFSIFFFWMASLVVGHLVTYLKLPSLFGESFFCPLKTF</sequence>
<protein>
    <submittedName>
        <fullName evidence="2">Uncharacterized protein</fullName>
    </submittedName>
</protein>
<evidence type="ECO:0000256" key="1">
    <source>
        <dbReference type="SAM" id="Phobius"/>
    </source>
</evidence>
<keyword evidence="1" id="KW-0472">Membrane</keyword>
<reference evidence="2 3" key="1">
    <citation type="submission" date="2019-10" db="EMBL/GenBank/DDBJ databases">
        <title>Assembly and Annotation for the nematode Trichostrongylus colubriformis.</title>
        <authorList>
            <person name="Martin J."/>
        </authorList>
    </citation>
    <scope>NUCLEOTIDE SEQUENCE [LARGE SCALE GENOMIC DNA]</scope>
    <source>
        <strain evidence="2">G859</strain>
        <tissue evidence="2">Whole worm</tissue>
    </source>
</reference>
<evidence type="ECO:0000313" key="2">
    <source>
        <dbReference type="EMBL" id="KAK5982775.1"/>
    </source>
</evidence>
<dbReference type="AlphaFoldDB" id="A0AAN8FXL8"/>
<name>A0AAN8FXL8_TRICO</name>
<feature type="transmembrane region" description="Helical" evidence="1">
    <location>
        <begin position="45"/>
        <end position="69"/>
    </location>
</feature>
<organism evidence="2 3">
    <name type="scientific">Trichostrongylus colubriformis</name>
    <name type="common">Black scour worm</name>
    <dbReference type="NCBI Taxonomy" id="6319"/>
    <lineage>
        <taxon>Eukaryota</taxon>
        <taxon>Metazoa</taxon>
        <taxon>Ecdysozoa</taxon>
        <taxon>Nematoda</taxon>
        <taxon>Chromadorea</taxon>
        <taxon>Rhabditida</taxon>
        <taxon>Rhabditina</taxon>
        <taxon>Rhabditomorpha</taxon>
        <taxon>Strongyloidea</taxon>
        <taxon>Trichostrongylidae</taxon>
        <taxon>Trichostrongylus</taxon>
    </lineage>
</organism>